<dbReference type="EMBL" id="CZDF01000129">
    <property type="protein sequence ID" value="CUR30405.1"/>
    <property type="molecule type" value="Genomic_DNA"/>
</dbReference>
<dbReference type="STRING" id="671072.PL9214260005"/>
<dbReference type="Proteomes" id="UP000184315">
    <property type="component" value="Unassembled WGS sequence"/>
</dbReference>
<evidence type="ECO:0000313" key="1">
    <source>
        <dbReference type="EMBL" id="CUR30405.1"/>
    </source>
</evidence>
<evidence type="ECO:0000313" key="2">
    <source>
        <dbReference type="Proteomes" id="UP000184315"/>
    </source>
</evidence>
<dbReference type="AlphaFoldDB" id="A0A1J1LCV3"/>
<dbReference type="Pfam" id="PF20126">
    <property type="entry name" value="TumE"/>
    <property type="match status" value="1"/>
</dbReference>
<dbReference type="InterPro" id="IPR054795">
    <property type="entry name" value="TumE"/>
</dbReference>
<dbReference type="NCBIfam" id="NF045777">
    <property type="entry name" value="TumE"/>
    <property type="match status" value="1"/>
</dbReference>
<organism evidence="1 2">
    <name type="scientific">Planktothrix tepida PCC 9214</name>
    <dbReference type="NCBI Taxonomy" id="671072"/>
    <lineage>
        <taxon>Bacteria</taxon>
        <taxon>Bacillati</taxon>
        <taxon>Cyanobacteriota</taxon>
        <taxon>Cyanophyceae</taxon>
        <taxon>Oscillatoriophycideae</taxon>
        <taxon>Oscillatoriales</taxon>
        <taxon>Microcoleaceae</taxon>
        <taxon>Planktothrix</taxon>
    </lineage>
</organism>
<dbReference type="InterPro" id="IPR045397">
    <property type="entry name" value="TumE-like"/>
</dbReference>
<sequence length="130" mass="15410">MMLPNILSDYLVQIEQAILYSSNIYVERYEEEILTPKRANLRIRLRFNQTHLLEINEAIIVADNQLDFLDYRYHFQDENNCLIFRYDSTPHFPNLPNFPHHKHLPNDVIASEKPEITQVLKEATQILASN</sequence>
<proteinExistence type="predicted"/>
<accession>A0A1J1LCV3</accession>
<keyword evidence="2" id="KW-1185">Reference proteome</keyword>
<reference evidence="2" key="1">
    <citation type="submission" date="2015-10" db="EMBL/GenBank/DDBJ databases">
        <authorList>
            <person name="Regsiter A."/>
            <person name="william w."/>
        </authorList>
    </citation>
    <scope>NUCLEOTIDE SEQUENCE [LARGE SCALE GENOMIC DNA]</scope>
</reference>
<gene>
    <name evidence="1" type="ORF">PL9214260005</name>
</gene>
<name>A0A1J1LCV3_9CYAN</name>
<dbReference type="RefSeq" id="WP_245824162.1">
    <property type="nucleotide sequence ID" value="NZ_LN889781.1"/>
</dbReference>
<protein>
    <submittedName>
        <fullName evidence="1">Uncharacterized protein</fullName>
    </submittedName>
</protein>